<dbReference type="RefSeq" id="WP_261697468.1">
    <property type="nucleotide sequence ID" value="NZ_CP104694.1"/>
</dbReference>
<evidence type="ECO:0000259" key="2">
    <source>
        <dbReference type="Pfam" id="PF16220"/>
    </source>
</evidence>
<reference evidence="3" key="1">
    <citation type="submission" date="2022-09" db="EMBL/GenBank/DDBJ databases">
        <title>Tahibacter sp. nov., isolated from a fresh water.</title>
        <authorList>
            <person name="Baek J.H."/>
            <person name="Lee J.K."/>
            <person name="Kim J.M."/>
            <person name="Jeon C.O."/>
        </authorList>
    </citation>
    <scope>NUCLEOTIDE SEQUENCE</scope>
    <source>
        <strain evidence="3">W38</strain>
    </source>
</reference>
<dbReference type="PANTHER" id="PTHR30273:SF2">
    <property type="entry name" value="PROTEIN FECR"/>
    <property type="match status" value="1"/>
</dbReference>
<dbReference type="Gene3D" id="2.60.120.1440">
    <property type="match status" value="1"/>
</dbReference>
<feature type="domain" description="FecR protein" evidence="1">
    <location>
        <begin position="124"/>
        <end position="214"/>
    </location>
</feature>
<dbReference type="Pfam" id="PF16220">
    <property type="entry name" value="DUF4880"/>
    <property type="match status" value="1"/>
</dbReference>
<accession>A0ABY6BN83</accession>
<gene>
    <name evidence="3" type="ORF">N4264_13040</name>
</gene>
<dbReference type="PIRSF" id="PIRSF018266">
    <property type="entry name" value="FecR"/>
    <property type="match status" value="1"/>
</dbReference>
<keyword evidence="4" id="KW-1185">Reference proteome</keyword>
<protein>
    <submittedName>
        <fullName evidence="3">FecR domain-containing protein</fullName>
    </submittedName>
</protein>
<evidence type="ECO:0000313" key="3">
    <source>
        <dbReference type="EMBL" id="UXI70520.1"/>
    </source>
</evidence>
<dbReference type="PANTHER" id="PTHR30273">
    <property type="entry name" value="PERIPLASMIC SIGNAL SENSOR AND SIGMA FACTOR ACTIVATOR FECR-RELATED"/>
    <property type="match status" value="1"/>
</dbReference>
<feature type="domain" description="FecR N-terminal" evidence="2">
    <location>
        <begin position="16"/>
        <end position="56"/>
    </location>
</feature>
<organism evidence="3 4">
    <name type="scientific">Tahibacter amnicola</name>
    <dbReference type="NCBI Taxonomy" id="2976241"/>
    <lineage>
        <taxon>Bacteria</taxon>
        <taxon>Pseudomonadati</taxon>
        <taxon>Pseudomonadota</taxon>
        <taxon>Gammaproteobacteria</taxon>
        <taxon>Lysobacterales</taxon>
        <taxon>Rhodanobacteraceae</taxon>
        <taxon>Tahibacter</taxon>
    </lineage>
</organism>
<evidence type="ECO:0000259" key="1">
    <source>
        <dbReference type="Pfam" id="PF04773"/>
    </source>
</evidence>
<dbReference type="Proteomes" id="UP001064632">
    <property type="component" value="Chromosome"/>
</dbReference>
<dbReference type="InterPro" id="IPR012373">
    <property type="entry name" value="Ferrdict_sens_TM"/>
</dbReference>
<dbReference type="EMBL" id="CP104694">
    <property type="protein sequence ID" value="UXI70520.1"/>
    <property type="molecule type" value="Genomic_DNA"/>
</dbReference>
<dbReference type="InterPro" id="IPR006860">
    <property type="entry name" value="FecR"/>
</dbReference>
<name>A0ABY6BN83_9GAMM</name>
<evidence type="ECO:0000313" key="4">
    <source>
        <dbReference type="Proteomes" id="UP001064632"/>
    </source>
</evidence>
<proteinExistence type="predicted"/>
<sequence>MKSSINVIDTDVPASAEAWVARLASPEWTDSDRAAFEAWYDASPANQNDFLAAQQLHISALQLTDDPMLAAAAKAALRKGPAGQLEEGGPRGRLGLWAGIAAALAVVAVTTALKWRGTDPGTLYQTAIGEQREIKLEDGSRVMLDTNSAIRVRYTSDRRELTVDHGRVDIDVAPKPGQPFVTYAANGTIRDIGTRFQVTFTANKVTVTLLQGIVSIATDGSTAEPTVIQAGSQASFDLTGTIRTAQATDIDAAQAWTRGELVFNRRQLADLVAEMNRYSTTQIRLADHSLDAIVVSGVFHAGDQSALVKALEAGWPLRAERPSEREIVLHPAPKR</sequence>
<dbReference type="Pfam" id="PF04773">
    <property type="entry name" value="FecR"/>
    <property type="match status" value="1"/>
</dbReference>
<dbReference type="InterPro" id="IPR032623">
    <property type="entry name" value="FecR_N"/>
</dbReference>